<dbReference type="OrthoDB" id="2298048at2"/>
<dbReference type="RefSeq" id="WP_125071949.1">
    <property type="nucleotide sequence ID" value="NZ_QWZQ01000014.1"/>
</dbReference>
<accession>A0A3R8J8H4</accession>
<name>A0A3R8J8H4_9LACO</name>
<dbReference type="AlphaFoldDB" id="A0A3R8J8H4"/>
<organism evidence="1 2">
    <name type="scientific">Lactiplantibacillus garii</name>
    <dbReference type="NCBI Taxonomy" id="2306423"/>
    <lineage>
        <taxon>Bacteria</taxon>
        <taxon>Bacillati</taxon>
        <taxon>Bacillota</taxon>
        <taxon>Bacilli</taxon>
        <taxon>Lactobacillales</taxon>
        <taxon>Lactobacillaceae</taxon>
        <taxon>Lactiplantibacillus</taxon>
    </lineage>
</organism>
<dbReference type="Proteomes" id="UP000283633">
    <property type="component" value="Unassembled WGS sequence"/>
</dbReference>
<comment type="caution">
    <text evidence="1">The sequence shown here is derived from an EMBL/GenBank/DDBJ whole genome shotgun (WGS) entry which is preliminary data.</text>
</comment>
<dbReference type="EMBL" id="QWZQ01000014">
    <property type="protein sequence ID" value="RRK10780.1"/>
    <property type="molecule type" value="Genomic_DNA"/>
</dbReference>
<gene>
    <name evidence="1" type="ORF">D1831_05610</name>
</gene>
<proteinExistence type="predicted"/>
<dbReference type="InterPro" id="IPR021351">
    <property type="entry name" value="DUF2969"/>
</dbReference>
<evidence type="ECO:0000313" key="2">
    <source>
        <dbReference type="Proteomes" id="UP000283633"/>
    </source>
</evidence>
<sequence>MSKKDKAISVSLNETKVNDQTVTEVLIGKQIIGQVIQNGDRYEAEMASDSQPFAHSKSFDESLQEVLSAYHLHKG</sequence>
<keyword evidence="2" id="KW-1185">Reference proteome</keyword>
<dbReference type="Pfam" id="PF11184">
    <property type="entry name" value="DUF2969"/>
    <property type="match status" value="1"/>
</dbReference>
<reference evidence="1 2" key="1">
    <citation type="submission" date="2018-08" db="EMBL/GenBank/DDBJ databases">
        <title>Genome Lactobacillus garii FI11369.</title>
        <authorList>
            <person name="Diaz M."/>
            <person name="Narbad A."/>
        </authorList>
    </citation>
    <scope>NUCLEOTIDE SEQUENCE [LARGE SCALE GENOMIC DNA]</scope>
    <source>
        <strain evidence="1 2">FI11369</strain>
    </source>
</reference>
<protein>
    <submittedName>
        <fullName evidence="1">DUF2969 domain-containing protein</fullName>
    </submittedName>
</protein>
<evidence type="ECO:0000313" key="1">
    <source>
        <dbReference type="EMBL" id="RRK10780.1"/>
    </source>
</evidence>